<evidence type="ECO:0000313" key="1">
    <source>
        <dbReference type="EMBL" id="VDM24920.1"/>
    </source>
</evidence>
<organism evidence="2 3">
    <name type="scientific">Toxocara canis</name>
    <name type="common">Canine roundworm</name>
    <dbReference type="NCBI Taxonomy" id="6265"/>
    <lineage>
        <taxon>Eukaryota</taxon>
        <taxon>Metazoa</taxon>
        <taxon>Ecdysozoa</taxon>
        <taxon>Nematoda</taxon>
        <taxon>Chromadorea</taxon>
        <taxon>Rhabditida</taxon>
        <taxon>Spirurina</taxon>
        <taxon>Ascaridomorpha</taxon>
        <taxon>Ascaridoidea</taxon>
        <taxon>Toxocaridae</taxon>
        <taxon>Toxocara</taxon>
    </lineage>
</organism>
<name>A0A183TX49_TOXCA</name>
<dbReference type="Proteomes" id="UP000050794">
    <property type="component" value="Unassembled WGS sequence"/>
</dbReference>
<dbReference type="AlphaFoldDB" id="A0A183TX49"/>
<protein>
    <submittedName>
        <fullName evidence="1 3">Uncharacterized protein</fullName>
    </submittedName>
</protein>
<reference evidence="1 2" key="2">
    <citation type="submission" date="2018-11" db="EMBL/GenBank/DDBJ databases">
        <authorList>
            <consortium name="Pathogen Informatics"/>
        </authorList>
    </citation>
    <scope>NUCLEOTIDE SEQUENCE [LARGE SCALE GENOMIC DNA]</scope>
</reference>
<evidence type="ECO:0000313" key="3">
    <source>
        <dbReference type="WBParaSite" id="TCNE_0000081801-mRNA-1"/>
    </source>
</evidence>
<sequence length="76" mass="8605">MNDSRNENVQTNTVHVAAVCSLVSGVSNEENVATNLNDELMEDDEQSMMLFEKPVIYVADERNGTSWPWKTGQQTW</sequence>
<reference evidence="3" key="1">
    <citation type="submission" date="2016-06" db="UniProtKB">
        <authorList>
            <consortium name="WormBaseParasite"/>
        </authorList>
    </citation>
    <scope>IDENTIFICATION</scope>
</reference>
<dbReference type="EMBL" id="UYWY01000469">
    <property type="protein sequence ID" value="VDM24920.1"/>
    <property type="molecule type" value="Genomic_DNA"/>
</dbReference>
<gene>
    <name evidence="1" type="ORF">TCNE_LOCUS819</name>
</gene>
<evidence type="ECO:0000313" key="2">
    <source>
        <dbReference type="Proteomes" id="UP000050794"/>
    </source>
</evidence>
<keyword evidence="2" id="KW-1185">Reference proteome</keyword>
<accession>A0A183TX49</accession>
<proteinExistence type="predicted"/>
<dbReference type="WBParaSite" id="TCNE_0000081801-mRNA-1">
    <property type="protein sequence ID" value="TCNE_0000081801-mRNA-1"/>
    <property type="gene ID" value="TCNE_0000081801"/>
</dbReference>